<dbReference type="STRING" id="1479485.DA73_0218350"/>
<organism evidence="1">
    <name type="scientific">Tolypothrix bouteillei VB521301</name>
    <dbReference type="NCBI Taxonomy" id="1479485"/>
    <lineage>
        <taxon>Bacteria</taxon>
        <taxon>Bacillati</taxon>
        <taxon>Cyanobacteriota</taxon>
        <taxon>Cyanophyceae</taxon>
        <taxon>Nostocales</taxon>
        <taxon>Tolypothrichaceae</taxon>
        <taxon>Tolypothrix</taxon>
    </lineage>
</organism>
<comment type="caution">
    <text evidence="1">The sequence shown here is derived from an EMBL/GenBank/DDBJ whole genome shotgun (WGS) entry which is preliminary data.</text>
</comment>
<name>A0A0C1R450_9CYAN</name>
<accession>A0A0C1R450</accession>
<proteinExistence type="predicted"/>
<evidence type="ECO:0008006" key="2">
    <source>
        <dbReference type="Google" id="ProtNLM"/>
    </source>
</evidence>
<dbReference type="SUPFAM" id="SSF56112">
    <property type="entry name" value="Protein kinase-like (PK-like)"/>
    <property type="match status" value="1"/>
</dbReference>
<protein>
    <recommendedName>
        <fullName evidence="2">Protein kinase domain-containing protein</fullName>
    </recommendedName>
</protein>
<dbReference type="AlphaFoldDB" id="A0A0C1R450"/>
<dbReference type="EMBL" id="JHEG02000048">
    <property type="protein sequence ID" value="KIE10508.1"/>
    <property type="molecule type" value="Genomic_DNA"/>
</dbReference>
<dbReference type="RefSeq" id="WP_038085293.1">
    <property type="nucleotide sequence ID" value="NZ_JHEG04000001.1"/>
</dbReference>
<dbReference type="Gene3D" id="3.30.200.20">
    <property type="entry name" value="Phosphorylase Kinase, domain 1"/>
    <property type="match status" value="1"/>
</dbReference>
<sequence>MTATLSGYQLQEILHYGSKTVIYRGRRETDNTSVIVKTLLDEHPALEEIARLRHEYQIIEPLQISGIVKPYELKSYQSLYDRCLLRLYALGSNC</sequence>
<gene>
    <name evidence="1" type="ORF">DA73_0218350</name>
</gene>
<reference evidence="1" key="1">
    <citation type="journal article" date="2015" name="Genome Announc.">
        <title>Draft Genome Sequence of Tolypothrix boutellei Strain VB521301.</title>
        <authorList>
            <person name="Chandrababunaidu M.M."/>
            <person name="Singh D."/>
            <person name="Sen D."/>
            <person name="Bhan S."/>
            <person name="Das S."/>
            <person name="Gupta A."/>
            <person name="Adhikary S.P."/>
            <person name="Tripathy S."/>
        </authorList>
    </citation>
    <scope>NUCLEOTIDE SEQUENCE</scope>
    <source>
        <strain evidence="1">VB521301</strain>
    </source>
</reference>
<evidence type="ECO:0000313" key="1">
    <source>
        <dbReference type="EMBL" id="KIE10508.1"/>
    </source>
</evidence>
<dbReference type="InterPro" id="IPR011009">
    <property type="entry name" value="Kinase-like_dom_sf"/>
</dbReference>